<keyword evidence="3" id="KW-0809">Transit peptide</keyword>
<dbReference type="AlphaFoldDB" id="A0A136JA33"/>
<comment type="similarity">
    <text evidence="2">Belongs to the ATP12 family.</text>
</comment>
<dbReference type="GO" id="GO:0033615">
    <property type="term" value="P:mitochondrial proton-transporting ATP synthase complex assembly"/>
    <property type="evidence" value="ECO:0007669"/>
    <property type="project" value="TreeGrafter"/>
</dbReference>
<keyword evidence="5" id="KW-0143">Chaperone</keyword>
<evidence type="ECO:0000256" key="3">
    <source>
        <dbReference type="ARBA" id="ARBA00022946"/>
    </source>
</evidence>
<dbReference type="PANTHER" id="PTHR21013">
    <property type="entry name" value="ATP SYNTHASE MITOCHONDRIAL F1 COMPLEX ASSEMBLY FACTOR 2/ATP12 PROTEIN, MITOCHONDRIAL PRECURSOR"/>
    <property type="match status" value="1"/>
</dbReference>
<sequence>MTQPLRLAMRLATPAGAAFRSSASRRIAAIHTTPVSPATVSAIHGTGPPPEAPKPAADSTEARLADRRKKQAMLQKAQDMRDAAAASNPQDSISPLKTARTKSSELLRKRFWKNVHVREVDGAYEIHLDTRPLRRPDTKEIVRIPLSKPLLATALAVEWDMLTSPQQATRQHLIPLTGLVCRALDIADDDKTATATVRPYITRTVLRYFDTDTMLCWAPPPRADDSPGPDGLGLRETQKRAAEEMIAFLNTRVWPGVELEPVLDEESIMPRRQKPATRQIVEGWVMGLNSWELAGLERAVLAGKGLLGAARLVAEWSEGAAGGVAEAGEPRYGVEQAVKNATIEVRWQTGNWGEVEDTHDVEKEDLARQFGSVVLLVGGTGSQ</sequence>
<evidence type="ECO:0000256" key="1">
    <source>
        <dbReference type="ARBA" id="ARBA00004173"/>
    </source>
</evidence>
<dbReference type="OrthoDB" id="5322896at2759"/>
<dbReference type="Gene3D" id="3.30.2180.10">
    <property type="entry name" value="ATP12-like"/>
    <property type="match status" value="1"/>
</dbReference>
<dbReference type="Pfam" id="PF07542">
    <property type="entry name" value="ATP12"/>
    <property type="match status" value="1"/>
</dbReference>
<dbReference type="InterPro" id="IPR011419">
    <property type="entry name" value="ATP12_ATP_synth-F1-assembly"/>
</dbReference>
<evidence type="ECO:0000256" key="2">
    <source>
        <dbReference type="ARBA" id="ARBA00008231"/>
    </source>
</evidence>
<dbReference type="Gene3D" id="1.10.3580.10">
    <property type="entry name" value="ATP12 ATPase"/>
    <property type="match status" value="1"/>
</dbReference>
<comment type="subcellular location">
    <subcellularLocation>
        <location evidence="1">Mitochondrion</location>
    </subcellularLocation>
</comment>
<gene>
    <name evidence="7" type="ORF">Micbo1qcDRAFT_158923</name>
</gene>
<feature type="region of interest" description="Disordered" evidence="6">
    <location>
        <begin position="38"/>
        <end position="58"/>
    </location>
</feature>
<feature type="region of interest" description="Disordered" evidence="6">
    <location>
        <begin position="78"/>
        <end position="100"/>
    </location>
</feature>
<dbReference type="GO" id="GO:0005739">
    <property type="term" value="C:mitochondrion"/>
    <property type="evidence" value="ECO:0007669"/>
    <property type="project" value="UniProtKB-SubCell"/>
</dbReference>
<evidence type="ECO:0008006" key="9">
    <source>
        <dbReference type="Google" id="ProtNLM"/>
    </source>
</evidence>
<dbReference type="STRING" id="196109.A0A136JA33"/>
<dbReference type="InterPro" id="IPR023335">
    <property type="entry name" value="ATP12_ortho_dom_sf"/>
</dbReference>
<dbReference type="InterPro" id="IPR042272">
    <property type="entry name" value="ATP12_ATP_synth-F1-assembly_N"/>
</dbReference>
<reference evidence="8" key="1">
    <citation type="submission" date="2016-02" db="EMBL/GenBank/DDBJ databases">
        <title>Draft genome sequence of Microdochium bolleyi, a fungal endophyte of beachgrass.</title>
        <authorList>
            <consortium name="DOE Joint Genome Institute"/>
            <person name="David A.S."/>
            <person name="May G."/>
            <person name="Haridas S."/>
            <person name="Lim J."/>
            <person name="Wang M."/>
            <person name="Labutti K."/>
            <person name="Lipzen A."/>
            <person name="Barry K."/>
            <person name="Grigoriev I.V."/>
        </authorList>
    </citation>
    <scope>NUCLEOTIDE SEQUENCE [LARGE SCALE GENOMIC DNA]</scope>
    <source>
        <strain evidence="8">J235TASD1</strain>
    </source>
</reference>
<evidence type="ECO:0000256" key="4">
    <source>
        <dbReference type="ARBA" id="ARBA00023128"/>
    </source>
</evidence>
<evidence type="ECO:0000256" key="6">
    <source>
        <dbReference type="SAM" id="MobiDB-lite"/>
    </source>
</evidence>
<evidence type="ECO:0000313" key="8">
    <source>
        <dbReference type="Proteomes" id="UP000070501"/>
    </source>
</evidence>
<keyword evidence="4" id="KW-0496">Mitochondrion</keyword>
<dbReference type="InParanoid" id="A0A136JA33"/>
<organism evidence="7 8">
    <name type="scientific">Microdochium bolleyi</name>
    <dbReference type="NCBI Taxonomy" id="196109"/>
    <lineage>
        <taxon>Eukaryota</taxon>
        <taxon>Fungi</taxon>
        <taxon>Dikarya</taxon>
        <taxon>Ascomycota</taxon>
        <taxon>Pezizomycotina</taxon>
        <taxon>Sordariomycetes</taxon>
        <taxon>Xylariomycetidae</taxon>
        <taxon>Xylariales</taxon>
        <taxon>Microdochiaceae</taxon>
        <taxon>Microdochium</taxon>
    </lineage>
</organism>
<dbReference type="FunCoup" id="A0A136JA33">
    <property type="interactions" value="648"/>
</dbReference>
<evidence type="ECO:0000313" key="7">
    <source>
        <dbReference type="EMBL" id="KXJ93992.1"/>
    </source>
</evidence>
<evidence type="ECO:0000256" key="5">
    <source>
        <dbReference type="ARBA" id="ARBA00023186"/>
    </source>
</evidence>
<dbReference type="PANTHER" id="PTHR21013:SF10">
    <property type="entry name" value="ATP SYNTHASE MITOCHONDRIAL F1 COMPLEX ASSEMBLY FACTOR 2"/>
    <property type="match status" value="1"/>
</dbReference>
<protein>
    <recommendedName>
        <fullName evidence="9">ATP12 chaperone protein</fullName>
    </recommendedName>
</protein>
<proteinExistence type="inferred from homology"/>
<name>A0A136JA33_9PEZI</name>
<dbReference type="Proteomes" id="UP000070501">
    <property type="component" value="Unassembled WGS sequence"/>
</dbReference>
<dbReference type="EMBL" id="KQ964247">
    <property type="protein sequence ID" value="KXJ93992.1"/>
    <property type="molecule type" value="Genomic_DNA"/>
</dbReference>
<accession>A0A136JA33</accession>
<dbReference type="SUPFAM" id="SSF160909">
    <property type="entry name" value="ATP12-like"/>
    <property type="match status" value="1"/>
</dbReference>
<keyword evidence="8" id="KW-1185">Reference proteome</keyword>